<dbReference type="InterPro" id="IPR022694">
    <property type="entry name" value="3-OHacyl-CoA_DH"/>
</dbReference>
<evidence type="ECO:0000259" key="4">
    <source>
        <dbReference type="Pfam" id="PF00725"/>
    </source>
</evidence>
<evidence type="ECO:0000256" key="1">
    <source>
        <dbReference type="ARBA" id="ARBA00009463"/>
    </source>
</evidence>
<dbReference type="PIRSF" id="PIRSF000105">
    <property type="entry name" value="HCDH"/>
    <property type="match status" value="1"/>
</dbReference>
<dbReference type="InterPro" id="IPR036291">
    <property type="entry name" value="NAD(P)-bd_dom_sf"/>
</dbReference>
<accession>A0AAV9J477</accession>
<feature type="domain" description="3-hydroxyacyl-CoA dehydrogenase NAD binding" evidence="5">
    <location>
        <begin position="50"/>
        <end position="157"/>
    </location>
</feature>
<feature type="domain" description="3-hydroxyacyl-CoA dehydrogenase C-terminal" evidence="4">
    <location>
        <begin position="161"/>
        <end position="259"/>
    </location>
</feature>
<dbReference type="InterPro" id="IPR006180">
    <property type="entry name" value="3-OHacyl-CoA_DH_CS"/>
</dbReference>
<dbReference type="PROSITE" id="PS00067">
    <property type="entry name" value="3HCDH"/>
    <property type="match status" value="1"/>
</dbReference>
<dbReference type="Pfam" id="PF02737">
    <property type="entry name" value="3HCDH_N"/>
    <property type="match status" value="1"/>
</dbReference>
<name>A0AAV9J477_CYACA</name>
<dbReference type="Gene3D" id="3.40.50.720">
    <property type="entry name" value="NAD(P)-binding Rossmann-like Domain"/>
    <property type="match status" value="1"/>
</dbReference>
<feature type="site" description="Important for catalytic activity" evidence="3">
    <location>
        <position position="114"/>
    </location>
</feature>
<dbReference type="SUPFAM" id="SSF48179">
    <property type="entry name" value="6-phosphogluconate dehydrogenase C-terminal domain-like"/>
    <property type="match status" value="1"/>
</dbReference>
<dbReference type="GO" id="GO:0016616">
    <property type="term" value="F:oxidoreductase activity, acting on the CH-OH group of donors, NAD or NADP as acceptor"/>
    <property type="evidence" value="ECO:0007669"/>
    <property type="project" value="InterPro"/>
</dbReference>
<dbReference type="InterPro" id="IPR008927">
    <property type="entry name" value="6-PGluconate_DH-like_C_sf"/>
</dbReference>
<reference evidence="6 7" key="1">
    <citation type="submission" date="2022-07" db="EMBL/GenBank/DDBJ databases">
        <title>Genome-wide signatures of adaptation to extreme environments.</title>
        <authorList>
            <person name="Cho C.H."/>
            <person name="Yoon H.S."/>
        </authorList>
    </citation>
    <scope>NUCLEOTIDE SEQUENCE [LARGE SCALE GENOMIC DNA]</scope>
    <source>
        <strain evidence="6 7">DBV 063 E5</strain>
    </source>
</reference>
<sequence length="260" mass="27824">MSWRQTVPRVVGVVGAAGQMGAGIAEVLERVAGCRVVRHDIAGGSTGGWEAVREAEFIIEAVPESLSVKQSVFDVLEGAGCLRDGVVLASNTSSISITKLAALTPRPEQFIGMHFFNPVPRMEVVEVVCGLQTSAATLARTEALAQAMGKQPARCVHDSPGFVSNRVLMPYINEAVETLREGVASRDDIDRIMKLGTRVPMGPLALADFIGLDTCLAIMRVLEAGLPGGGARYKPSPLLVKYVDAGWLGRKTKRGFYEYP</sequence>
<dbReference type="InterPro" id="IPR013328">
    <property type="entry name" value="6PGD_dom2"/>
</dbReference>
<proteinExistence type="inferred from homology"/>
<dbReference type="PANTHER" id="PTHR48075:SF5">
    <property type="entry name" value="3-HYDROXYBUTYRYL-COA DEHYDROGENASE"/>
    <property type="match status" value="1"/>
</dbReference>
<dbReference type="PANTHER" id="PTHR48075">
    <property type="entry name" value="3-HYDROXYACYL-COA DEHYDROGENASE FAMILY PROTEIN"/>
    <property type="match status" value="1"/>
</dbReference>
<dbReference type="Proteomes" id="UP001301350">
    <property type="component" value="Unassembled WGS sequence"/>
</dbReference>
<keyword evidence="7" id="KW-1185">Reference proteome</keyword>
<dbReference type="GO" id="GO:0006631">
    <property type="term" value="P:fatty acid metabolic process"/>
    <property type="evidence" value="ECO:0007669"/>
    <property type="project" value="InterPro"/>
</dbReference>
<evidence type="ECO:0000259" key="5">
    <source>
        <dbReference type="Pfam" id="PF02737"/>
    </source>
</evidence>
<evidence type="ECO:0000313" key="6">
    <source>
        <dbReference type="EMBL" id="KAK4538803.1"/>
    </source>
</evidence>
<dbReference type="Pfam" id="PF00725">
    <property type="entry name" value="3HCDH"/>
    <property type="match status" value="1"/>
</dbReference>
<dbReference type="Gene3D" id="1.10.1040.10">
    <property type="entry name" value="N-(1-d-carboxylethyl)-l-norvaline Dehydrogenase, domain 2"/>
    <property type="match status" value="1"/>
</dbReference>
<keyword evidence="2" id="KW-0560">Oxidoreductase</keyword>
<dbReference type="SUPFAM" id="SSF51735">
    <property type="entry name" value="NAD(P)-binding Rossmann-fold domains"/>
    <property type="match status" value="1"/>
</dbReference>
<dbReference type="InterPro" id="IPR006176">
    <property type="entry name" value="3-OHacyl-CoA_DH_NAD-bd"/>
</dbReference>
<protein>
    <recommendedName>
        <fullName evidence="8">3-hydroxybutyryl-CoA dehydrogenase</fullName>
    </recommendedName>
</protein>
<dbReference type="EMBL" id="JANCYW010000020">
    <property type="protein sequence ID" value="KAK4538803.1"/>
    <property type="molecule type" value="Genomic_DNA"/>
</dbReference>
<evidence type="ECO:0008006" key="8">
    <source>
        <dbReference type="Google" id="ProtNLM"/>
    </source>
</evidence>
<organism evidence="6 7">
    <name type="scientific">Cyanidium caldarium</name>
    <name type="common">Red alga</name>
    <dbReference type="NCBI Taxonomy" id="2771"/>
    <lineage>
        <taxon>Eukaryota</taxon>
        <taxon>Rhodophyta</taxon>
        <taxon>Bangiophyceae</taxon>
        <taxon>Cyanidiales</taxon>
        <taxon>Cyanidiaceae</taxon>
        <taxon>Cyanidium</taxon>
    </lineage>
</organism>
<evidence type="ECO:0000256" key="2">
    <source>
        <dbReference type="ARBA" id="ARBA00023002"/>
    </source>
</evidence>
<dbReference type="GO" id="GO:0070403">
    <property type="term" value="F:NAD+ binding"/>
    <property type="evidence" value="ECO:0007669"/>
    <property type="project" value="InterPro"/>
</dbReference>
<comment type="caution">
    <text evidence="6">The sequence shown here is derived from an EMBL/GenBank/DDBJ whole genome shotgun (WGS) entry which is preliminary data.</text>
</comment>
<gene>
    <name evidence="6" type="ORF">CDCA_CDCA20G4828</name>
</gene>
<dbReference type="InterPro" id="IPR006108">
    <property type="entry name" value="3HC_DH_C"/>
</dbReference>
<dbReference type="AlphaFoldDB" id="A0AAV9J477"/>
<evidence type="ECO:0000256" key="3">
    <source>
        <dbReference type="PIRSR" id="PIRSR000105-1"/>
    </source>
</evidence>
<evidence type="ECO:0000313" key="7">
    <source>
        <dbReference type="Proteomes" id="UP001301350"/>
    </source>
</evidence>
<comment type="similarity">
    <text evidence="1">Belongs to the 3-hydroxyacyl-CoA dehydrogenase family.</text>
</comment>